<evidence type="ECO:0000256" key="1">
    <source>
        <dbReference type="ARBA" id="ARBA00004141"/>
    </source>
</evidence>
<feature type="region of interest" description="Disordered" evidence="6">
    <location>
        <begin position="290"/>
        <end position="328"/>
    </location>
</feature>
<feature type="transmembrane region" description="Helical" evidence="7">
    <location>
        <begin position="102"/>
        <end position="125"/>
    </location>
</feature>
<organism evidence="9 10">
    <name type="scientific">Rubrobacter marinus</name>
    <dbReference type="NCBI Taxonomy" id="2653852"/>
    <lineage>
        <taxon>Bacteria</taxon>
        <taxon>Bacillati</taxon>
        <taxon>Actinomycetota</taxon>
        <taxon>Rubrobacteria</taxon>
        <taxon>Rubrobacterales</taxon>
        <taxon>Rubrobacteraceae</taxon>
        <taxon>Rubrobacter</taxon>
    </lineage>
</organism>
<feature type="transmembrane region" description="Helical" evidence="7">
    <location>
        <begin position="204"/>
        <end position="224"/>
    </location>
</feature>
<evidence type="ECO:0000256" key="3">
    <source>
        <dbReference type="ARBA" id="ARBA00022989"/>
    </source>
</evidence>
<dbReference type="InterPro" id="IPR027359">
    <property type="entry name" value="Volt_channel_dom_sf"/>
</dbReference>
<evidence type="ECO:0000256" key="7">
    <source>
        <dbReference type="SAM" id="Phobius"/>
    </source>
</evidence>
<sequence>MTEATERGGPGGTRSAHVGTTHVLPGMTEHQARLARMLDVPTVVVVLLVVPALILHFSDADGLLGVFSGVLNWAIYGWFVFEFACMLYLAPDDREYFRYNKLDIFVLATTFPLLPNVLQAFWVLRLLRLIDVLPVILGRFGSVSLLPYAIVLAFIAVFGGGIAFADLEGLSVLDGIYWANTTVNTVGYGDISAQTARGKLLSMVLQWTGNVVLALLIGGVAAAAQKAMLGTAAAEVREDIEEVQSDVEEIEEDVEDVGEDVEDLLKDIRGLSAKDRIILKELHDIRRRLAEIHPGTGDSSGQPPAREGDPSGPSAPAEPPDEDARGRS</sequence>
<evidence type="ECO:0000256" key="6">
    <source>
        <dbReference type="SAM" id="MobiDB-lite"/>
    </source>
</evidence>
<feature type="transmembrane region" description="Helical" evidence="7">
    <location>
        <begin position="145"/>
        <end position="165"/>
    </location>
</feature>
<dbReference type="Pfam" id="PF07885">
    <property type="entry name" value="Ion_trans_2"/>
    <property type="match status" value="1"/>
</dbReference>
<evidence type="ECO:0000313" key="10">
    <source>
        <dbReference type="Proteomes" id="UP000502706"/>
    </source>
</evidence>
<proteinExistence type="predicted"/>
<evidence type="ECO:0000259" key="8">
    <source>
        <dbReference type="Pfam" id="PF07885"/>
    </source>
</evidence>
<dbReference type="RefSeq" id="WP_166397368.1">
    <property type="nucleotide sequence ID" value="NZ_CP045121.1"/>
</dbReference>
<dbReference type="EMBL" id="CP045121">
    <property type="protein sequence ID" value="QIN79695.1"/>
    <property type="molecule type" value="Genomic_DNA"/>
</dbReference>
<dbReference type="Gene3D" id="1.20.120.350">
    <property type="entry name" value="Voltage-gated potassium channels. Chain C"/>
    <property type="match status" value="1"/>
</dbReference>
<keyword evidence="3 7" id="KW-1133">Transmembrane helix</keyword>
<comment type="subcellular location">
    <subcellularLocation>
        <location evidence="1">Membrane</location>
        <topology evidence="1">Multi-pass membrane protein</topology>
    </subcellularLocation>
</comment>
<evidence type="ECO:0000313" key="9">
    <source>
        <dbReference type="EMBL" id="QIN79695.1"/>
    </source>
</evidence>
<name>A0A6G8PZS6_9ACTN</name>
<keyword evidence="5" id="KW-0175">Coiled coil</keyword>
<feature type="transmembrane region" description="Helical" evidence="7">
    <location>
        <begin position="37"/>
        <end position="58"/>
    </location>
</feature>
<keyword evidence="2 7" id="KW-0812">Transmembrane</keyword>
<keyword evidence="10" id="KW-1185">Reference proteome</keyword>
<dbReference type="Proteomes" id="UP000502706">
    <property type="component" value="Chromosome"/>
</dbReference>
<keyword evidence="4 7" id="KW-0472">Membrane</keyword>
<accession>A0A6G8PZS6</accession>
<reference evidence="9 10" key="1">
    <citation type="submission" date="2019-10" db="EMBL/GenBank/DDBJ databases">
        <title>Rubrobacter sp nov SCSIO 52915 isolated from a deep-sea sediment in the South China Sea.</title>
        <authorList>
            <person name="Chen R.W."/>
        </authorList>
    </citation>
    <scope>NUCLEOTIDE SEQUENCE [LARGE SCALE GENOMIC DNA]</scope>
    <source>
        <strain evidence="9 10">SCSIO 52915</strain>
    </source>
</reference>
<protein>
    <recommendedName>
        <fullName evidence="8">Potassium channel domain-containing protein</fullName>
    </recommendedName>
</protein>
<dbReference type="InterPro" id="IPR013099">
    <property type="entry name" value="K_chnl_dom"/>
</dbReference>
<feature type="coiled-coil region" evidence="5">
    <location>
        <begin position="233"/>
        <end position="267"/>
    </location>
</feature>
<evidence type="ECO:0000256" key="2">
    <source>
        <dbReference type="ARBA" id="ARBA00022692"/>
    </source>
</evidence>
<feature type="transmembrane region" description="Helical" evidence="7">
    <location>
        <begin position="70"/>
        <end position="90"/>
    </location>
</feature>
<feature type="domain" description="Potassium channel" evidence="8">
    <location>
        <begin position="155"/>
        <end position="224"/>
    </location>
</feature>
<dbReference type="Gene3D" id="1.10.287.70">
    <property type="match status" value="1"/>
</dbReference>
<gene>
    <name evidence="9" type="ORF">GBA65_15465</name>
</gene>
<dbReference type="KEGG" id="rmar:GBA65_15465"/>
<dbReference type="SUPFAM" id="SSF81324">
    <property type="entry name" value="Voltage-gated potassium channels"/>
    <property type="match status" value="1"/>
</dbReference>
<dbReference type="AlphaFoldDB" id="A0A6G8PZS6"/>
<dbReference type="Gene3D" id="1.20.1480.30">
    <property type="entry name" value="Designed four-helix bundle protein"/>
    <property type="match status" value="1"/>
</dbReference>
<dbReference type="GO" id="GO:0016020">
    <property type="term" value="C:membrane"/>
    <property type="evidence" value="ECO:0007669"/>
    <property type="project" value="UniProtKB-SubCell"/>
</dbReference>
<evidence type="ECO:0000256" key="4">
    <source>
        <dbReference type="ARBA" id="ARBA00023136"/>
    </source>
</evidence>
<evidence type="ECO:0000256" key="5">
    <source>
        <dbReference type="SAM" id="Coils"/>
    </source>
</evidence>